<feature type="binding site" evidence="4">
    <location>
        <position position="231"/>
    </location>
    <ligand>
        <name>Zn(2+)</name>
        <dbReference type="ChEBI" id="CHEBI:29105"/>
    </ligand>
</feature>
<keyword evidence="3" id="KW-0520">NAD</keyword>
<dbReference type="InterPro" id="IPR050134">
    <property type="entry name" value="NAD-dep_sirtuin_deacylases"/>
</dbReference>
<dbReference type="SUPFAM" id="SSF52467">
    <property type="entry name" value="DHS-like NAD/FAD-binding domain"/>
    <property type="match status" value="1"/>
</dbReference>
<reference evidence="6 7" key="3">
    <citation type="journal article" date="2010" name="Sequencing">
        <title>Complete Genome Sequence of Rothia mucilaginosa DY-18: A Clinical Isolate with Dense Meshwork-Like Structures from a Persistent Apical Periodontitis Lesion.</title>
        <authorList>
            <person name="Yamane K."/>
            <person name="Nambu T."/>
            <person name="Yamanaka T."/>
            <person name="Mashimo C."/>
            <person name="Sugimori C."/>
            <person name="Leung K.-P."/>
            <person name="Fukushima H."/>
        </authorList>
    </citation>
    <scope>NUCLEOTIDE SEQUENCE [LARGE SCALE GENOMIC DNA]</scope>
    <source>
        <strain evidence="6 7">DY-18</strain>
    </source>
</reference>
<dbReference type="PROSITE" id="PS50305">
    <property type="entry name" value="SIRTUIN"/>
    <property type="match status" value="1"/>
</dbReference>
<dbReference type="Pfam" id="PF02146">
    <property type="entry name" value="SIR2"/>
    <property type="match status" value="1"/>
</dbReference>
<organism evidence="6 7">
    <name type="scientific">Rothia mucilaginosa (strain DY-18)</name>
    <name type="common">Stomatococcus mucilaginosus</name>
    <dbReference type="NCBI Taxonomy" id="680646"/>
    <lineage>
        <taxon>Bacteria</taxon>
        <taxon>Bacillati</taxon>
        <taxon>Actinomycetota</taxon>
        <taxon>Actinomycetes</taxon>
        <taxon>Micrococcales</taxon>
        <taxon>Micrococcaceae</taxon>
        <taxon>Rothia</taxon>
    </lineage>
</organism>
<dbReference type="PANTHER" id="PTHR11085">
    <property type="entry name" value="NAD-DEPENDENT PROTEIN DEACYLASE SIRTUIN-5, MITOCHONDRIAL-RELATED"/>
    <property type="match status" value="1"/>
</dbReference>
<dbReference type="InterPro" id="IPR003000">
    <property type="entry name" value="Sirtuin"/>
</dbReference>
<dbReference type="Proteomes" id="UP000001883">
    <property type="component" value="Chromosome"/>
</dbReference>
<dbReference type="InterPro" id="IPR029035">
    <property type="entry name" value="DHS-like_NAD/FAD-binding_dom"/>
</dbReference>
<feature type="binding site" evidence="4">
    <location>
        <position position="173"/>
    </location>
    <ligand>
        <name>Zn(2+)</name>
        <dbReference type="ChEBI" id="CHEBI:29105"/>
    </ligand>
</feature>
<proteinExistence type="predicted"/>
<keyword evidence="4" id="KW-0862">Zinc</keyword>
<keyword evidence="7" id="KW-1185">Reference proteome</keyword>
<dbReference type="InterPro" id="IPR026591">
    <property type="entry name" value="Sirtuin_cat_small_dom_sf"/>
</dbReference>
<dbReference type="GO" id="GO:0046872">
    <property type="term" value="F:metal ion binding"/>
    <property type="evidence" value="ECO:0007669"/>
    <property type="project" value="UniProtKB-KW"/>
</dbReference>
<feature type="active site" description="Proton acceptor" evidence="4">
    <location>
        <position position="165"/>
    </location>
</feature>
<dbReference type="GO" id="GO:0070403">
    <property type="term" value="F:NAD+ binding"/>
    <property type="evidence" value="ECO:0007669"/>
    <property type="project" value="InterPro"/>
</dbReference>
<dbReference type="EMBL" id="AP011540">
    <property type="protein sequence ID" value="BAI64111.1"/>
    <property type="molecule type" value="Genomic_DNA"/>
</dbReference>
<evidence type="ECO:0000256" key="1">
    <source>
        <dbReference type="ARBA" id="ARBA00012928"/>
    </source>
</evidence>
<feature type="binding site" evidence="4">
    <location>
        <position position="228"/>
    </location>
    <ligand>
        <name>Zn(2+)</name>
        <dbReference type="ChEBI" id="CHEBI:29105"/>
    </ligand>
</feature>
<dbReference type="STRING" id="680646.RMDY18_02790"/>
<reference evidence="7" key="1">
    <citation type="submission" date="2009-07" db="EMBL/GenBank/DDBJ databases">
        <title>Complete genome sequence of Rothia mucilaginosa DJ.</title>
        <authorList>
            <person name="Yamane K."/>
            <person name="Nambu T."/>
            <person name="Mashimo C."/>
            <person name="Sugimori C."/>
            <person name="Yamanaka T."/>
            <person name="Leung K."/>
            <person name="Fukushima H."/>
        </authorList>
    </citation>
    <scope>NUCLEOTIDE SEQUENCE [LARGE SCALE GENOMIC DNA]</scope>
    <source>
        <strain evidence="7">DY-18</strain>
    </source>
</reference>
<dbReference type="InterPro" id="IPR026590">
    <property type="entry name" value="Ssirtuin_cat_dom"/>
</dbReference>
<evidence type="ECO:0000259" key="5">
    <source>
        <dbReference type="PROSITE" id="PS50305"/>
    </source>
</evidence>
<name>D2NR35_ROTMD</name>
<feature type="domain" description="Deacetylase sirtuin-type" evidence="5">
    <location>
        <begin position="44"/>
        <end position="326"/>
    </location>
</feature>
<dbReference type="Gene3D" id="3.40.50.1220">
    <property type="entry name" value="TPP-binding domain"/>
    <property type="match status" value="1"/>
</dbReference>
<dbReference type="eggNOG" id="COG0846">
    <property type="taxonomic scope" value="Bacteria"/>
</dbReference>
<reference evidence="6 7" key="2">
    <citation type="journal article" date="2010" name="J Osaka Dent Univ">
        <title>Isolation and identification of Rothia mucilaginosa from persistent apical periodontitis lesions.</title>
        <authorList>
            <person name="Yamane K."/>
            <person name="Yoshida M."/>
            <person name="Fujihira T."/>
            <person name="Baba T."/>
            <person name="Tsuji N."/>
            <person name="Hayashi H."/>
            <person name="Sugimori C."/>
            <person name="Yamanaka T."/>
            <person name="Mashimo C."/>
            <person name="Nambu T."/>
            <person name="Kawai H."/>
            <person name="Fukushima H."/>
        </authorList>
    </citation>
    <scope>NUCLEOTIDE SEQUENCE [LARGE SCALE GENOMIC DNA]</scope>
    <source>
        <strain evidence="6 7">DY-18</strain>
    </source>
</reference>
<evidence type="ECO:0000256" key="4">
    <source>
        <dbReference type="PROSITE-ProRule" id="PRU00236"/>
    </source>
</evidence>
<accession>D2NR35</accession>
<dbReference type="EC" id="2.3.1.286" evidence="1"/>
<keyword evidence="2" id="KW-0808">Transferase</keyword>
<dbReference type="Gene3D" id="3.30.1600.10">
    <property type="entry name" value="SIR2/SIRT2 'Small Domain"/>
    <property type="match status" value="1"/>
</dbReference>
<gene>
    <name evidence="6" type="ordered locus">RMDY18_02790</name>
</gene>
<dbReference type="PANTHER" id="PTHR11085:SF10">
    <property type="entry name" value="NAD-DEPENDENT PROTEIN DEACYLASE SIRTUIN-5, MITOCHONDRIAL-RELATED"/>
    <property type="match status" value="1"/>
</dbReference>
<dbReference type="HOGENOM" id="CLU_023643_3_2_11"/>
<protein>
    <recommendedName>
        <fullName evidence="1">protein acetyllysine N-acetyltransferase</fullName>
        <ecNumber evidence="1">2.3.1.286</ecNumber>
    </recommendedName>
</protein>
<sequence>MRRRMDRWTDHQNFAAAGEQREEIASVHRAAIRSIQRVVSENATPHDEEYASAGIAKLLKAGKVLVLTGAGVSTESGIPDYRGPGGSLHDHRPMTYQEFRYDDAARQRYWARSYVGWRRMRRAEPNRAHYALAELEQLGAVSGVITQNVDGLHARAGSSRLLALHGDLSRIVCLDCGQDESRESLDTRLDAANLGYLARLEDEELRVNPDGDVELDDRYIRDFQMVPCLGCGSTRLKPDVVYFGESVPAERKALKDAMLAECSALLVVGSSVAVMSSYKIVLEALRAGKPVAVINGGPGRADAKATYLWRTGVGEALELMLDEIDD</sequence>
<evidence type="ECO:0000256" key="3">
    <source>
        <dbReference type="ARBA" id="ARBA00023027"/>
    </source>
</evidence>
<evidence type="ECO:0000256" key="2">
    <source>
        <dbReference type="ARBA" id="ARBA00022679"/>
    </source>
</evidence>
<dbReference type="AlphaFoldDB" id="D2NR35"/>
<keyword evidence="4" id="KW-0479">Metal-binding</keyword>
<evidence type="ECO:0000313" key="6">
    <source>
        <dbReference type="EMBL" id="BAI64111.1"/>
    </source>
</evidence>
<dbReference type="KEGG" id="rmu:RMDY18_02790"/>
<feature type="binding site" evidence="4">
    <location>
        <position position="176"/>
    </location>
    <ligand>
        <name>Zn(2+)</name>
        <dbReference type="ChEBI" id="CHEBI:29105"/>
    </ligand>
</feature>
<dbReference type="GO" id="GO:0017136">
    <property type="term" value="F:histone deacetylase activity, NAD-dependent"/>
    <property type="evidence" value="ECO:0007669"/>
    <property type="project" value="TreeGrafter"/>
</dbReference>
<evidence type="ECO:0000313" key="7">
    <source>
        <dbReference type="Proteomes" id="UP000001883"/>
    </source>
</evidence>